<feature type="domain" description="LytR/CpsA/Psr regulator C-terminal" evidence="3">
    <location>
        <begin position="156"/>
        <end position="246"/>
    </location>
</feature>
<evidence type="ECO:0000313" key="4">
    <source>
        <dbReference type="EMBL" id="MDI5971433.1"/>
    </source>
</evidence>
<dbReference type="AlphaFoldDB" id="A0AA90H000"/>
<keyword evidence="2" id="KW-0472">Membrane</keyword>
<evidence type="ECO:0000256" key="1">
    <source>
        <dbReference type="SAM" id="MobiDB-lite"/>
    </source>
</evidence>
<accession>A0AA90H000</accession>
<name>A0AA90H000_9ACTN</name>
<comment type="caution">
    <text evidence="4">The sequence shown here is derived from an EMBL/GenBank/DDBJ whole genome shotgun (WGS) entry which is preliminary data.</text>
</comment>
<feature type="region of interest" description="Disordered" evidence="1">
    <location>
        <begin position="242"/>
        <end position="274"/>
    </location>
</feature>
<dbReference type="EMBL" id="JABXJJ020000022">
    <property type="protein sequence ID" value="MDI5971433.1"/>
    <property type="molecule type" value="Genomic_DNA"/>
</dbReference>
<keyword evidence="2" id="KW-1133">Transmembrane helix</keyword>
<protein>
    <submittedName>
        <fullName evidence="4">LytR C-terminal domain-containing protein</fullName>
    </submittedName>
</protein>
<dbReference type="InterPro" id="IPR027381">
    <property type="entry name" value="LytR/CpsA/Psr_C"/>
</dbReference>
<dbReference type="RefSeq" id="WP_282698840.1">
    <property type="nucleotide sequence ID" value="NZ_JABXJJ020000022.1"/>
</dbReference>
<feature type="region of interest" description="Disordered" evidence="1">
    <location>
        <begin position="119"/>
        <end position="151"/>
    </location>
</feature>
<evidence type="ECO:0000256" key="2">
    <source>
        <dbReference type="SAM" id="Phobius"/>
    </source>
</evidence>
<proteinExistence type="predicted"/>
<reference evidence="4" key="1">
    <citation type="submission" date="2023-05" db="EMBL/GenBank/DDBJ databases">
        <title>Streptantibioticus silvisoli sp. nov., acidotolerant actinomycetes 1 from pine litter.</title>
        <authorList>
            <person name="Swiecimska M."/>
            <person name="Golinska P."/>
            <person name="Sangal V."/>
            <person name="Wachnowicz B."/>
            <person name="Goodfellow M."/>
        </authorList>
    </citation>
    <scope>NUCLEOTIDE SEQUENCE</scope>
    <source>
        <strain evidence="4">SL13</strain>
    </source>
</reference>
<feature type="region of interest" description="Disordered" evidence="1">
    <location>
        <begin position="54"/>
        <end position="86"/>
    </location>
</feature>
<dbReference type="Pfam" id="PF13399">
    <property type="entry name" value="LytR_C"/>
    <property type="match status" value="1"/>
</dbReference>
<feature type="compositionally biased region" description="Low complexity" evidence="1">
    <location>
        <begin position="121"/>
        <end position="149"/>
    </location>
</feature>
<organism evidence="4">
    <name type="scientific">Streptantibioticus silvisoli</name>
    <dbReference type="NCBI Taxonomy" id="2705255"/>
    <lineage>
        <taxon>Bacteria</taxon>
        <taxon>Bacillati</taxon>
        <taxon>Actinomycetota</taxon>
        <taxon>Actinomycetes</taxon>
        <taxon>Kitasatosporales</taxon>
        <taxon>Streptomycetaceae</taxon>
        <taxon>Streptantibioticus</taxon>
    </lineage>
</organism>
<evidence type="ECO:0000259" key="3">
    <source>
        <dbReference type="Pfam" id="PF13399"/>
    </source>
</evidence>
<feature type="transmembrane region" description="Helical" evidence="2">
    <location>
        <begin position="89"/>
        <end position="113"/>
    </location>
</feature>
<sequence>MSADPADDWILDPDTGEYRMRLPGERLTPAAPVPARVPSPGAEVELRATREMEIVRPQAAPPPRAAGRAAERNARRGGRRRDSGSGGGGGLWLVVVLGVVGVAGCGFGGYLLLDGGSKPQTACSAGPAAPTPTPSAAGPTDAGPAAKAGPHAEPINVRVSVYDGSGKFGSAESVLSWMQNKQGYLRTSNEGPVAPRATTSLVYEPPHADQARTLAATMHLPFSDLHDTGKGDGLRDPMVLTLGKDFSTPGQAPSAPAVRTPAPAADAHPGCTPS</sequence>
<keyword evidence="2" id="KW-0812">Transmembrane</keyword>
<gene>
    <name evidence="4" type="ORF">POF50_019185</name>
</gene>